<dbReference type="InterPro" id="IPR002347">
    <property type="entry name" value="SDR_fam"/>
</dbReference>
<organism evidence="4 5">
    <name type="scientific">Colletotrichum chrysophilum</name>
    <dbReference type="NCBI Taxonomy" id="1836956"/>
    <lineage>
        <taxon>Eukaryota</taxon>
        <taxon>Fungi</taxon>
        <taxon>Dikarya</taxon>
        <taxon>Ascomycota</taxon>
        <taxon>Pezizomycotina</taxon>
        <taxon>Sordariomycetes</taxon>
        <taxon>Hypocreomycetidae</taxon>
        <taxon>Glomerellales</taxon>
        <taxon>Glomerellaceae</taxon>
        <taxon>Colletotrichum</taxon>
        <taxon>Colletotrichum gloeosporioides species complex</taxon>
    </lineage>
</organism>
<sequence>MLTTPGSLAGKTAVISGSSAGIGASIAIELSARGASIVLNYPHAGEDTACVEVGQRCKSPWIAVCADLSTKEGPEALIRAAVGRFGVIDILVNNAAIVPHFPTWDLAVETWDETFRLNARGTFLLTKAALPHLTPYDPTTKSRLSGNKKGARIICIGSGSSRLPQPELLAYSASKGALDPMVKVWAKELPPKYGCTVNCVAPGPVNTETFRKGAAEHLDTILAGFSRETPCEGAVADPGDIAWTVAWLAEENSRWINGQCIAVNGGLSML</sequence>
<dbReference type="Proteomes" id="UP001243330">
    <property type="component" value="Unassembled WGS sequence"/>
</dbReference>
<proteinExistence type="inferred from homology"/>
<gene>
    <name evidence="4" type="ORF">CCHR01_11081</name>
</gene>
<dbReference type="PANTHER" id="PTHR48107:SF7">
    <property type="entry name" value="RE15974P"/>
    <property type="match status" value="1"/>
</dbReference>
<evidence type="ECO:0000313" key="5">
    <source>
        <dbReference type="Proteomes" id="UP001243330"/>
    </source>
</evidence>
<dbReference type="InterPro" id="IPR036291">
    <property type="entry name" value="NAD(P)-bd_dom_sf"/>
</dbReference>
<dbReference type="EMBL" id="JAQOWY010000241">
    <property type="protein sequence ID" value="KAK1846296.1"/>
    <property type="molecule type" value="Genomic_DNA"/>
</dbReference>
<dbReference type="Pfam" id="PF13561">
    <property type="entry name" value="adh_short_C2"/>
    <property type="match status" value="1"/>
</dbReference>
<dbReference type="FunFam" id="3.40.50.720:FF:000084">
    <property type="entry name" value="Short-chain dehydrogenase reductase"/>
    <property type="match status" value="1"/>
</dbReference>
<keyword evidence="3" id="KW-0560">Oxidoreductase</keyword>
<keyword evidence="2" id="KW-0521">NADP</keyword>
<dbReference type="PRINTS" id="PR00080">
    <property type="entry name" value="SDRFAMILY"/>
</dbReference>
<reference evidence="4" key="1">
    <citation type="submission" date="2023-01" db="EMBL/GenBank/DDBJ databases">
        <title>Colletotrichum chrysophilum M932 genome sequence.</title>
        <authorList>
            <person name="Baroncelli R."/>
        </authorList>
    </citation>
    <scope>NUCLEOTIDE SEQUENCE</scope>
    <source>
        <strain evidence="4">M932</strain>
    </source>
</reference>
<dbReference type="PANTHER" id="PTHR48107">
    <property type="entry name" value="NADPH-DEPENDENT ALDEHYDE REDUCTASE-LIKE PROTEIN, CHLOROPLASTIC-RELATED"/>
    <property type="match status" value="1"/>
</dbReference>
<keyword evidence="5" id="KW-1185">Reference proteome</keyword>
<accession>A0AAD9ADS8</accession>
<name>A0AAD9ADS8_9PEZI</name>
<dbReference type="AlphaFoldDB" id="A0AAD9ADS8"/>
<evidence type="ECO:0000256" key="3">
    <source>
        <dbReference type="ARBA" id="ARBA00023002"/>
    </source>
</evidence>
<dbReference type="SUPFAM" id="SSF51735">
    <property type="entry name" value="NAD(P)-binding Rossmann-fold domains"/>
    <property type="match status" value="1"/>
</dbReference>
<dbReference type="PROSITE" id="PS00061">
    <property type="entry name" value="ADH_SHORT"/>
    <property type="match status" value="1"/>
</dbReference>
<dbReference type="InterPro" id="IPR020904">
    <property type="entry name" value="Sc_DH/Rdtase_CS"/>
</dbReference>
<dbReference type="GO" id="GO:0016614">
    <property type="term" value="F:oxidoreductase activity, acting on CH-OH group of donors"/>
    <property type="evidence" value="ECO:0007669"/>
    <property type="project" value="UniProtKB-ARBA"/>
</dbReference>
<dbReference type="PRINTS" id="PR00081">
    <property type="entry name" value="GDHRDH"/>
</dbReference>
<evidence type="ECO:0000313" key="4">
    <source>
        <dbReference type="EMBL" id="KAK1846296.1"/>
    </source>
</evidence>
<evidence type="ECO:0000256" key="2">
    <source>
        <dbReference type="ARBA" id="ARBA00022857"/>
    </source>
</evidence>
<protein>
    <submittedName>
        <fullName evidence="4">3-oxoacyl-(Acyl-carrier protein) reductase</fullName>
    </submittedName>
</protein>
<evidence type="ECO:0000256" key="1">
    <source>
        <dbReference type="ARBA" id="ARBA00006484"/>
    </source>
</evidence>
<dbReference type="Gene3D" id="3.40.50.720">
    <property type="entry name" value="NAD(P)-binding Rossmann-like Domain"/>
    <property type="match status" value="1"/>
</dbReference>
<comment type="similarity">
    <text evidence="1">Belongs to the short-chain dehydrogenases/reductases (SDR) family.</text>
</comment>
<comment type="caution">
    <text evidence="4">The sequence shown here is derived from an EMBL/GenBank/DDBJ whole genome shotgun (WGS) entry which is preliminary data.</text>
</comment>